<name>A0A8S5QI68_9CAUD</name>
<reference evidence="2" key="1">
    <citation type="journal article" date="2021" name="Proc. Natl. Acad. Sci. U.S.A.">
        <title>A Catalog of Tens of Thousands of Viruses from Human Metagenomes Reveals Hidden Associations with Chronic Diseases.</title>
        <authorList>
            <person name="Tisza M.J."/>
            <person name="Buck C.B."/>
        </authorList>
    </citation>
    <scope>NUCLEOTIDE SEQUENCE</scope>
    <source>
        <strain evidence="2">CtNs77</strain>
    </source>
</reference>
<dbReference type="EMBL" id="BK015656">
    <property type="protein sequence ID" value="DAE18497.1"/>
    <property type="molecule type" value="Genomic_DNA"/>
</dbReference>
<accession>A0A8S5QI68</accession>
<dbReference type="InterPro" id="IPR046655">
    <property type="entry name" value="DUF6673"/>
</dbReference>
<dbReference type="Pfam" id="PF20378">
    <property type="entry name" value="DUF6673"/>
    <property type="match status" value="1"/>
</dbReference>
<sequence length="115" mass="13067">MVNTKITFANGQELVADFYDLDFRTSYKSSMATFVEEINGIDLSQDDDIVLSNQMDALKRCIDSIWGHGEGDRVFCGKRNVMMMFEVMNKLRELNEAVNEDLVATSKAMQLELAK</sequence>
<feature type="domain" description="DUF6673" evidence="1">
    <location>
        <begin position="11"/>
        <end position="102"/>
    </location>
</feature>
<evidence type="ECO:0000313" key="2">
    <source>
        <dbReference type="EMBL" id="DAE18497.1"/>
    </source>
</evidence>
<organism evidence="2">
    <name type="scientific">Siphoviridae sp. ctNs77</name>
    <dbReference type="NCBI Taxonomy" id="2825473"/>
    <lineage>
        <taxon>Viruses</taxon>
        <taxon>Duplodnaviria</taxon>
        <taxon>Heunggongvirae</taxon>
        <taxon>Uroviricota</taxon>
        <taxon>Caudoviricetes</taxon>
    </lineage>
</organism>
<proteinExistence type="predicted"/>
<evidence type="ECO:0000259" key="1">
    <source>
        <dbReference type="Pfam" id="PF20378"/>
    </source>
</evidence>
<protein>
    <submittedName>
        <fullName evidence="2">Tail assembly chaperone</fullName>
    </submittedName>
</protein>